<keyword evidence="2" id="KW-1185">Reference proteome</keyword>
<dbReference type="EMBL" id="JACIBY010000001">
    <property type="protein sequence ID" value="MBB3836330.1"/>
    <property type="molecule type" value="Genomic_DNA"/>
</dbReference>
<reference evidence="1 2" key="1">
    <citation type="submission" date="2020-08" db="EMBL/GenBank/DDBJ databases">
        <title>Genomic Encyclopedia of Type Strains, Phase IV (KMG-IV): sequencing the most valuable type-strain genomes for metagenomic binning, comparative biology and taxonomic classification.</title>
        <authorList>
            <person name="Goeker M."/>
        </authorList>
    </citation>
    <scope>NUCLEOTIDE SEQUENCE [LARGE SCALE GENOMIC DNA]</scope>
    <source>
        <strain evidence="1 2">DSM 17976</strain>
    </source>
</reference>
<protein>
    <submittedName>
        <fullName evidence="1">Putative DCC family thiol-disulfide oxidoreductase YuxK</fullName>
    </submittedName>
</protein>
<gene>
    <name evidence="1" type="ORF">FHS57_000312</name>
</gene>
<dbReference type="InterPro" id="IPR007263">
    <property type="entry name" value="DCC1-like"/>
</dbReference>
<dbReference type="Pfam" id="PF04134">
    <property type="entry name" value="DCC1-like"/>
    <property type="match status" value="1"/>
</dbReference>
<dbReference type="RefSeq" id="WP_183971097.1">
    <property type="nucleotide sequence ID" value="NZ_JACIBY010000001.1"/>
</dbReference>
<comment type="caution">
    <text evidence="1">The sequence shown here is derived from an EMBL/GenBank/DDBJ whole genome shotgun (WGS) entry which is preliminary data.</text>
</comment>
<dbReference type="PANTHER" id="PTHR33639:SF2">
    <property type="entry name" value="DUF393 DOMAIN-CONTAINING PROTEIN"/>
    <property type="match status" value="1"/>
</dbReference>
<dbReference type="Proteomes" id="UP000541352">
    <property type="component" value="Unassembled WGS sequence"/>
</dbReference>
<evidence type="ECO:0000313" key="2">
    <source>
        <dbReference type="Proteomes" id="UP000541352"/>
    </source>
</evidence>
<dbReference type="PANTHER" id="PTHR33639">
    <property type="entry name" value="THIOL-DISULFIDE OXIDOREDUCTASE DCC"/>
    <property type="match status" value="1"/>
</dbReference>
<name>A0A7W5ZFV1_9BACT</name>
<sequence length="129" mass="15034">MDIIFFDGVCNFCNASVNFIITHDSTRRYRFASLQSELGQKTLQENGYSTVELNTILLLRNGKLYQKSTAALEIARYLKGWSWLYGFIILPRFIRDAFYGLVARNRYRIFGKSESCRIPTPEERSLFIV</sequence>
<dbReference type="GO" id="GO:0015035">
    <property type="term" value="F:protein-disulfide reductase activity"/>
    <property type="evidence" value="ECO:0007669"/>
    <property type="project" value="InterPro"/>
</dbReference>
<accession>A0A7W5ZFV1</accession>
<dbReference type="AlphaFoldDB" id="A0A7W5ZFV1"/>
<evidence type="ECO:0000313" key="1">
    <source>
        <dbReference type="EMBL" id="MBB3836330.1"/>
    </source>
</evidence>
<dbReference type="InterPro" id="IPR052927">
    <property type="entry name" value="DCC_oxidoreductase"/>
</dbReference>
<proteinExistence type="predicted"/>
<organism evidence="1 2">
    <name type="scientific">Runella defluvii</name>
    <dbReference type="NCBI Taxonomy" id="370973"/>
    <lineage>
        <taxon>Bacteria</taxon>
        <taxon>Pseudomonadati</taxon>
        <taxon>Bacteroidota</taxon>
        <taxon>Cytophagia</taxon>
        <taxon>Cytophagales</taxon>
        <taxon>Spirosomataceae</taxon>
        <taxon>Runella</taxon>
    </lineage>
</organism>